<name>A0A161TJ80_9BACL</name>
<gene>
    <name evidence="2" type="ORF">AWM68_03175</name>
</gene>
<dbReference type="EMBL" id="LRFC01000001">
    <property type="protein sequence ID" value="KZE69284.1"/>
    <property type="molecule type" value="Genomic_DNA"/>
</dbReference>
<evidence type="ECO:0000313" key="2">
    <source>
        <dbReference type="EMBL" id="KZE69284.1"/>
    </source>
</evidence>
<comment type="caution">
    <text evidence="2">The sequence shown here is derived from an EMBL/GenBank/DDBJ whole genome shotgun (WGS) entry which is preliminary data.</text>
</comment>
<sequence>MKRCTEVLLWLMVILLAGCAEGNSTGMTGKKPPVAYVSIGDEKYETKLGSYCWETISSAICADTAGPIDLVQGEKPIEVMPGEEIFVEISLDRKPNEIHVSQFNNNQETTLKINKNHFKAPLEKGTYIYGYSVWWMSETEKDVSDGDALYAFALEVK</sequence>
<keyword evidence="1" id="KW-0732">Signal</keyword>
<feature type="chain" id="PRO_5038926583" description="Lipoprotein" evidence="1">
    <location>
        <begin position="23"/>
        <end position="157"/>
    </location>
</feature>
<evidence type="ECO:0000256" key="1">
    <source>
        <dbReference type="SAM" id="SignalP"/>
    </source>
</evidence>
<dbReference type="RefSeq" id="WP_066236756.1">
    <property type="nucleotide sequence ID" value="NZ_LRFC01000001.1"/>
</dbReference>
<evidence type="ECO:0008006" key="4">
    <source>
        <dbReference type="Google" id="ProtNLM"/>
    </source>
</evidence>
<accession>A0A161TJ80</accession>
<protein>
    <recommendedName>
        <fullName evidence="4">Lipoprotein</fullName>
    </recommendedName>
</protein>
<proteinExistence type="predicted"/>
<dbReference type="AlphaFoldDB" id="A0A161TJ80"/>
<evidence type="ECO:0000313" key="3">
    <source>
        <dbReference type="Proteomes" id="UP000076567"/>
    </source>
</evidence>
<dbReference type="OrthoDB" id="1797983at2"/>
<dbReference type="Proteomes" id="UP000076567">
    <property type="component" value="Unassembled WGS sequence"/>
</dbReference>
<reference evidence="3" key="1">
    <citation type="submission" date="2016-01" db="EMBL/GenBank/DDBJ databases">
        <title>Draft genome of Chromobacterium sp. F49.</title>
        <authorList>
            <person name="Hong K.W."/>
        </authorList>
    </citation>
    <scope>NUCLEOTIDE SEQUENCE [LARGE SCALE GENOMIC DNA]</scope>
    <source>
        <strain evidence="3">P7IIIA</strain>
    </source>
</reference>
<dbReference type="PROSITE" id="PS51257">
    <property type="entry name" value="PROKAR_LIPOPROTEIN"/>
    <property type="match status" value="1"/>
</dbReference>
<keyword evidence="3" id="KW-1185">Reference proteome</keyword>
<feature type="signal peptide" evidence="1">
    <location>
        <begin position="1"/>
        <end position="22"/>
    </location>
</feature>
<organism evidence="2 3">
    <name type="scientific">Fictibacillus phosphorivorans</name>
    <dbReference type="NCBI Taxonomy" id="1221500"/>
    <lineage>
        <taxon>Bacteria</taxon>
        <taxon>Bacillati</taxon>
        <taxon>Bacillota</taxon>
        <taxon>Bacilli</taxon>
        <taxon>Bacillales</taxon>
        <taxon>Fictibacillaceae</taxon>
        <taxon>Fictibacillus</taxon>
    </lineage>
</organism>